<dbReference type="InterPro" id="IPR001680">
    <property type="entry name" value="WD40_rpt"/>
</dbReference>
<keyword evidence="4" id="KW-0508">mRNA splicing</keyword>
<feature type="repeat" description="WD" evidence="5">
    <location>
        <begin position="89"/>
        <end position="133"/>
    </location>
</feature>
<keyword evidence="3" id="KW-0677">Repeat</keyword>
<accession>A0AAF0E5W9</accession>
<evidence type="ECO:0000256" key="3">
    <source>
        <dbReference type="ARBA" id="ARBA00022737"/>
    </source>
</evidence>
<feature type="repeat" description="WD" evidence="5">
    <location>
        <begin position="217"/>
        <end position="251"/>
    </location>
</feature>
<dbReference type="AlphaFoldDB" id="A0AAF0E5W9"/>
<gene>
    <name evidence="6" type="ORF">MCAP1_000987</name>
</gene>
<dbReference type="PANTHER" id="PTHR44006">
    <property type="entry name" value="U5 SMALL NUCLEAR RIBONUCLEOPROTEIN 40 KDA PROTEIN"/>
    <property type="match status" value="1"/>
</dbReference>
<evidence type="ECO:0000256" key="2">
    <source>
        <dbReference type="ARBA" id="ARBA00022664"/>
    </source>
</evidence>
<dbReference type="GO" id="GO:0006397">
    <property type="term" value="P:mRNA processing"/>
    <property type="evidence" value="ECO:0007669"/>
    <property type="project" value="UniProtKB-KW"/>
</dbReference>
<feature type="repeat" description="WD" evidence="5">
    <location>
        <begin position="317"/>
        <end position="347"/>
    </location>
</feature>
<dbReference type="PANTHER" id="PTHR44006:SF1">
    <property type="entry name" value="U5 SMALL NUCLEAR RIBONUCLEOPROTEIN 40 KDA PROTEIN"/>
    <property type="match status" value="1"/>
</dbReference>
<dbReference type="PRINTS" id="PR00320">
    <property type="entry name" value="GPROTEINBRPT"/>
</dbReference>
<reference evidence="6" key="1">
    <citation type="submission" date="2023-03" db="EMBL/GenBank/DDBJ databases">
        <title>Mating type loci evolution in Malassezia.</title>
        <authorList>
            <person name="Coelho M.A."/>
        </authorList>
    </citation>
    <scope>NUCLEOTIDE SEQUENCE</scope>
    <source>
        <strain evidence="6">CBS 10434</strain>
    </source>
</reference>
<dbReference type="InterPro" id="IPR052234">
    <property type="entry name" value="U5_snRNP_Component"/>
</dbReference>
<name>A0AAF0E5W9_9BASI</name>
<dbReference type="GO" id="GO:0071013">
    <property type="term" value="C:catalytic step 2 spliceosome"/>
    <property type="evidence" value="ECO:0007669"/>
    <property type="project" value="TreeGrafter"/>
</dbReference>
<evidence type="ECO:0000313" key="7">
    <source>
        <dbReference type="Proteomes" id="UP001220961"/>
    </source>
</evidence>
<dbReference type="Proteomes" id="UP001220961">
    <property type="component" value="Chromosome 2"/>
</dbReference>
<organism evidence="6 7">
    <name type="scientific">Malassezia caprae</name>
    <dbReference type="NCBI Taxonomy" id="1381934"/>
    <lineage>
        <taxon>Eukaryota</taxon>
        <taxon>Fungi</taxon>
        <taxon>Dikarya</taxon>
        <taxon>Basidiomycota</taxon>
        <taxon>Ustilaginomycotina</taxon>
        <taxon>Malasseziomycetes</taxon>
        <taxon>Malasseziales</taxon>
        <taxon>Malasseziaceae</taxon>
        <taxon>Malassezia</taxon>
    </lineage>
</organism>
<dbReference type="GO" id="GO:0008380">
    <property type="term" value="P:RNA splicing"/>
    <property type="evidence" value="ECO:0007669"/>
    <property type="project" value="UniProtKB-KW"/>
</dbReference>
<dbReference type="Pfam" id="PF00400">
    <property type="entry name" value="WD40"/>
    <property type="match status" value="7"/>
</dbReference>
<dbReference type="PROSITE" id="PS50082">
    <property type="entry name" value="WD_REPEATS_2"/>
    <property type="match status" value="5"/>
</dbReference>
<protein>
    <submittedName>
        <fullName evidence="6">Uncharacterized protein</fullName>
    </submittedName>
</protein>
<dbReference type="SMART" id="SM00320">
    <property type="entry name" value="WD40"/>
    <property type="match status" value="7"/>
</dbReference>
<evidence type="ECO:0000256" key="5">
    <source>
        <dbReference type="PROSITE-ProRule" id="PRU00221"/>
    </source>
</evidence>
<dbReference type="InterPro" id="IPR015943">
    <property type="entry name" value="WD40/YVTN_repeat-like_dom_sf"/>
</dbReference>
<dbReference type="InterPro" id="IPR036322">
    <property type="entry name" value="WD40_repeat_dom_sf"/>
</dbReference>
<dbReference type="SUPFAM" id="SSF50978">
    <property type="entry name" value="WD40 repeat-like"/>
    <property type="match status" value="1"/>
</dbReference>
<dbReference type="Gene3D" id="2.130.10.10">
    <property type="entry name" value="YVTN repeat-like/Quinoprotein amine dehydrogenase"/>
    <property type="match status" value="1"/>
</dbReference>
<dbReference type="CDD" id="cd00200">
    <property type="entry name" value="WD40"/>
    <property type="match status" value="1"/>
</dbReference>
<proteinExistence type="predicted"/>
<feature type="repeat" description="WD" evidence="5">
    <location>
        <begin position="46"/>
        <end position="78"/>
    </location>
</feature>
<dbReference type="EMBL" id="CP119909">
    <property type="protein sequence ID" value="WFD18776.1"/>
    <property type="molecule type" value="Genomic_DNA"/>
</dbReference>
<dbReference type="PROSITE" id="PS50294">
    <property type="entry name" value="WD_REPEATS_REGION"/>
    <property type="match status" value="4"/>
</dbReference>
<evidence type="ECO:0000313" key="6">
    <source>
        <dbReference type="EMBL" id="WFD18776.1"/>
    </source>
</evidence>
<dbReference type="InterPro" id="IPR020472">
    <property type="entry name" value="WD40_PAC1"/>
</dbReference>
<sequence length="361" mass="38171">MADKRKSPPLGGDVVLSKRTRQGVENALISRADRTRSLASPVMALTEAHTADVLDVQFAPDGQTIAAASADHTISLWETFGEHRNIGQLAGHKGAVTCLAWVPGSGAERLLLSGSADGTIVLWNSATGERVRRLRGHRGIVNSVACTRAGGRWASASDDGRVLFWEPDSRYPAASIELGYPVTCVMFSADGTQLFVGGVDNAIHVMDCATASRQSSLLGHTDTVASLALSPAGTHLLSSALDDTVRVWDVRPFAPPPAPGVKTHPRLVRTLSGMPSGFENLLLKAAWSPDGEWAGCGGADHTANLWNVEKGTLVFKLPGHRGTCTAVDFHPHEPIFVSASTDGTLLLSEWDADETGLSSLS</sequence>
<feature type="repeat" description="WD" evidence="5">
    <location>
        <begin position="134"/>
        <end position="175"/>
    </location>
</feature>
<evidence type="ECO:0000256" key="4">
    <source>
        <dbReference type="ARBA" id="ARBA00023187"/>
    </source>
</evidence>
<keyword evidence="7" id="KW-1185">Reference proteome</keyword>
<keyword evidence="2" id="KW-0507">mRNA processing</keyword>
<keyword evidence="1 5" id="KW-0853">WD repeat</keyword>
<evidence type="ECO:0000256" key="1">
    <source>
        <dbReference type="ARBA" id="ARBA00022574"/>
    </source>
</evidence>
<dbReference type="GO" id="GO:0003723">
    <property type="term" value="F:RNA binding"/>
    <property type="evidence" value="ECO:0007669"/>
    <property type="project" value="TreeGrafter"/>
</dbReference>
<dbReference type="PROSITE" id="PS00678">
    <property type="entry name" value="WD_REPEATS_1"/>
    <property type="match status" value="1"/>
</dbReference>
<dbReference type="InterPro" id="IPR019775">
    <property type="entry name" value="WD40_repeat_CS"/>
</dbReference>